<dbReference type="GO" id="GO:0008483">
    <property type="term" value="F:transaminase activity"/>
    <property type="evidence" value="ECO:0007669"/>
    <property type="project" value="UniProtKB-KW"/>
</dbReference>
<evidence type="ECO:0000256" key="2">
    <source>
        <dbReference type="ARBA" id="ARBA00022898"/>
    </source>
</evidence>
<dbReference type="InterPro" id="IPR015424">
    <property type="entry name" value="PyrdxlP-dep_Trfase"/>
</dbReference>
<keyword evidence="4" id="KW-0808">Transferase</keyword>
<gene>
    <name evidence="4" type="ORF">WG616_02145</name>
</gene>
<dbReference type="Gene3D" id="3.40.640.10">
    <property type="entry name" value="Type I PLP-dependent aspartate aminotransferase-like (Major domain)"/>
    <property type="match status" value="1"/>
</dbReference>
<dbReference type="Pfam" id="PF00266">
    <property type="entry name" value="Aminotran_5"/>
    <property type="match status" value="1"/>
</dbReference>
<dbReference type="PANTHER" id="PTHR43586:SF8">
    <property type="entry name" value="CYSTEINE DESULFURASE 1, CHLOROPLASTIC"/>
    <property type="match status" value="1"/>
</dbReference>
<comment type="cofactor">
    <cofactor evidence="1">
        <name>pyridoxal 5'-phosphate</name>
        <dbReference type="ChEBI" id="CHEBI:597326"/>
    </cofactor>
</comment>
<dbReference type="InterPro" id="IPR000192">
    <property type="entry name" value="Aminotrans_V_dom"/>
</dbReference>
<dbReference type="EMBL" id="CP148066">
    <property type="protein sequence ID" value="WXL28150.1"/>
    <property type="molecule type" value="Genomic_DNA"/>
</dbReference>
<organism evidence="4 5">
    <name type="scientific">[Mycoplasma] gypis</name>
    <dbReference type="NCBI Taxonomy" id="92404"/>
    <lineage>
        <taxon>Bacteria</taxon>
        <taxon>Bacillati</taxon>
        <taxon>Mycoplasmatota</taxon>
        <taxon>Mycoplasmoidales</taxon>
        <taxon>Metamycoplasmataceae</taxon>
        <taxon>Metamycoplasma</taxon>
    </lineage>
</organism>
<accession>A0ABZ2RNZ3</accession>
<evidence type="ECO:0000256" key="1">
    <source>
        <dbReference type="ARBA" id="ARBA00001933"/>
    </source>
</evidence>
<proteinExistence type="predicted"/>
<sequence length="385" mass="43728">MSYRNRFPMLLNNDIVYLDNAALSQKPDIVCQAGNDFYTKYCISTRTKDSKLGYQISEVVEQTRKKIASLLDANYKNVIFYSGTTEALNQCAMMISDLIEDGDEILISVYNHASNILPYFYFFEKIKDVKITYFDSQQDLMNKISSKTRVIALSQVTNNVNEHYDMEQIYQKCLKNDIILVNDAAQAITHKKVTIKNSDFIAFSANKLYGPTGLGSLVISDRVFQKIRPKKFGGGSAKSFRNENYDFDYSAYESGTLNLAGIYQFNKSLDFIEEISLEAIEKEVNELSYYLHDEIAKVQNVIVYSKPGDAICLFNVKNVASQDVASYLGNNDIYVRSGTFCGYLLTETKYNGTMVRASLSFYNSKEDIDKLCHALKKGGDFLDFL</sequence>
<name>A0ABZ2RNZ3_9BACT</name>
<dbReference type="Gene3D" id="3.90.1150.10">
    <property type="entry name" value="Aspartate Aminotransferase, domain 1"/>
    <property type="match status" value="1"/>
</dbReference>
<keyword evidence="2" id="KW-0663">Pyridoxal phosphate</keyword>
<dbReference type="PANTHER" id="PTHR43586">
    <property type="entry name" value="CYSTEINE DESULFURASE"/>
    <property type="match status" value="1"/>
</dbReference>
<feature type="domain" description="Aminotransferase class V" evidence="3">
    <location>
        <begin position="16"/>
        <end position="371"/>
    </location>
</feature>
<keyword evidence="4" id="KW-0032">Aminotransferase</keyword>
<reference evidence="4" key="1">
    <citation type="submission" date="2024-03" db="EMBL/GenBank/DDBJ databases">
        <title>Complete genome sequence of Mycoplasma gypis type strain B1/T1.</title>
        <authorList>
            <person name="Spergser J."/>
        </authorList>
    </citation>
    <scope>NUCLEOTIDE SEQUENCE [LARGE SCALE GENOMIC DNA]</scope>
    <source>
        <strain evidence="4">B1/T1</strain>
    </source>
</reference>
<keyword evidence="5" id="KW-1185">Reference proteome</keyword>
<dbReference type="Proteomes" id="UP001460679">
    <property type="component" value="Chromosome"/>
</dbReference>
<evidence type="ECO:0000313" key="5">
    <source>
        <dbReference type="Proteomes" id="UP001460679"/>
    </source>
</evidence>
<evidence type="ECO:0000313" key="4">
    <source>
        <dbReference type="EMBL" id="WXL28150.1"/>
    </source>
</evidence>
<protein>
    <submittedName>
        <fullName evidence="4">Aminotransferase class V-fold PLP-dependent enzyme</fullName>
    </submittedName>
</protein>
<dbReference type="SUPFAM" id="SSF53383">
    <property type="entry name" value="PLP-dependent transferases"/>
    <property type="match status" value="1"/>
</dbReference>
<dbReference type="RefSeq" id="WP_205498374.1">
    <property type="nucleotide sequence ID" value="NZ_CP148066.1"/>
</dbReference>
<evidence type="ECO:0000259" key="3">
    <source>
        <dbReference type="Pfam" id="PF00266"/>
    </source>
</evidence>
<dbReference type="InterPro" id="IPR015422">
    <property type="entry name" value="PyrdxlP-dep_Trfase_small"/>
</dbReference>
<dbReference type="InterPro" id="IPR015421">
    <property type="entry name" value="PyrdxlP-dep_Trfase_major"/>
</dbReference>